<dbReference type="Proteomes" id="UP000252519">
    <property type="component" value="Unassembled WGS sequence"/>
</dbReference>
<name>A0A368H280_ANCCA</name>
<protein>
    <recommendedName>
        <fullName evidence="5">Secreted protein</fullName>
    </recommendedName>
</protein>
<feature type="region of interest" description="Disordered" evidence="1">
    <location>
        <begin position="26"/>
        <end position="86"/>
    </location>
</feature>
<feature type="compositionally biased region" description="Polar residues" evidence="1">
    <location>
        <begin position="47"/>
        <end position="76"/>
    </location>
</feature>
<proteinExistence type="predicted"/>
<sequence>MPSLLFRLLLLTLAVIVALAAFEKGHRRQMRHATRPPPSAKTKKSIIGSSKPFSSLGNSNLSDGKDGGQTQKSQAESRQRLRAHCGRHPTVQAHNIGIHVNEVPFHAVCDYRSRIDYLLSDTL</sequence>
<evidence type="ECO:0000313" key="3">
    <source>
        <dbReference type="EMBL" id="RCN49868.1"/>
    </source>
</evidence>
<evidence type="ECO:0000256" key="2">
    <source>
        <dbReference type="SAM" id="SignalP"/>
    </source>
</evidence>
<evidence type="ECO:0000313" key="4">
    <source>
        <dbReference type="Proteomes" id="UP000252519"/>
    </source>
</evidence>
<keyword evidence="4" id="KW-1185">Reference proteome</keyword>
<organism evidence="3 4">
    <name type="scientific">Ancylostoma caninum</name>
    <name type="common">Dog hookworm</name>
    <dbReference type="NCBI Taxonomy" id="29170"/>
    <lineage>
        <taxon>Eukaryota</taxon>
        <taxon>Metazoa</taxon>
        <taxon>Ecdysozoa</taxon>
        <taxon>Nematoda</taxon>
        <taxon>Chromadorea</taxon>
        <taxon>Rhabditida</taxon>
        <taxon>Rhabditina</taxon>
        <taxon>Rhabditomorpha</taxon>
        <taxon>Strongyloidea</taxon>
        <taxon>Ancylostomatidae</taxon>
        <taxon>Ancylostomatinae</taxon>
        <taxon>Ancylostoma</taxon>
    </lineage>
</organism>
<reference evidence="3 4" key="1">
    <citation type="submission" date="2014-10" db="EMBL/GenBank/DDBJ databases">
        <title>Draft genome of the hookworm Ancylostoma caninum.</title>
        <authorList>
            <person name="Mitreva M."/>
        </authorList>
    </citation>
    <scope>NUCLEOTIDE SEQUENCE [LARGE SCALE GENOMIC DNA]</scope>
    <source>
        <strain evidence="3 4">Baltimore</strain>
    </source>
</reference>
<evidence type="ECO:0000256" key="1">
    <source>
        <dbReference type="SAM" id="MobiDB-lite"/>
    </source>
</evidence>
<dbReference type="EMBL" id="JOJR01000029">
    <property type="protein sequence ID" value="RCN49868.1"/>
    <property type="molecule type" value="Genomic_DNA"/>
</dbReference>
<comment type="caution">
    <text evidence="3">The sequence shown here is derived from an EMBL/GenBank/DDBJ whole genome shotgun (WGS) entry which is preliminary data.</text>
</comment>
<gene>
    <name evidence="3" type="ORF">ANCCAN_04114</name>
</gene>
<dbReference type="AlphaFoldDB" id="A0A368H280"/>
<accession>A0A368H280</accession>
<keyword evidence="2" id="KW-0732">Signal</keyword>
<feature type="chain" id="PRO_5016958936" description="Secreted protein" evidence="2">
    <location>
        <begin position="21"/>
        <end position="123"/>
    </location>
</feature>
<evidence type="ECO:0008006" key="5">
    <source>
        <dbReference type="Google" id="ProtNLM"/>
    </source>
</evidence>
<feature type="signal peptide" evidence="2">
    <location>
        <begin position="1"/>
        <end position="20"/>
    </location>
</feature>